<keyword evidence="1" id="KW-0472">Membrane</keyword>
<keyword evidence="1" id="KW-0812">Transmembrane</keyword>
<evidence type="ECO:0000313" key="2">
    <source>
        <dbReference type="EMBL" id="GGO69654.1"/>
    </source>
</evidence>
<keyword evidence="1" id="KW-1133">Transmembrane helix</keyword>
<sequence>MDQITVNIIWTLAILVIFIAIVLWAYSKRAQKGFEEAANLVFDDDKPSAEANKKRESSNNE</sequence>
<dbReference type="CDD" id="cd01324">
    <property type="entry name" value="cbb3_Oxidase_CcoQ"/>
    <property type="match status" value="1"/>
</dbReference>
<protein>
    <submittedName>
        <fullName evidence="2">Cytochrome-c oxidase</fullName>
    </submittedName>
</protein>
<dbReference type="EMBL" id="BMLS01000003">
    <property type="protein sequence ID" value="GGO69654.1"/>
    <property type="molecule type" value="Genomic_DNA"/>
</dbReference>
<evidence type="ECO:0000313" key="3">
    <source>
        <dbReference type="Proteomes" id="UP000606935"/>
    </source>
</evidence>
<feature type="transmembrane region" description="Helical" evidence="1">
    <location>
        <begin position="6"/>
        <end position="26"/>
    </location>
</feature>
<organism evidence="2 3">
    <name type="scientific">Bowmanella pacifica</name>
    <dbReference type="NCBI Taxonomy" id="502051"/>
    <lineage>
        <taxon>Bacteria</taxon>
        <taxon>Pseudomonadati</taxon>
        <taxon>Pseudomonadota</taxon>
        <taxon>Gammaproteobacteria</taxon>
        <taxon>Alteromonadales</taxon>
        <taxon>Alteromonadaceae</taxon>
        <taxon>Bowmanella</taxon>
    </lineage>
</organism>
<keyword evidence="3" id="KW-1185">Reference proteome</keyword>
<dbReference type="Proteomes" id="UP000606935">
    <property type="component" value="Unassembled WGS sequence"/>
</dbReference>
<name>A0A917YXR9_9ALTE</name>
<reference evidence="2" key="2">
    <citation type="submission" date="2020-09" db="EMBL/GenBank/DDBJ databases">
        <authorList>
            <person name="Sun Q."/>
            <person name="Zhou Y."/>
        </authorList>
    </citation>
    <scope>NUCLEOTIDE SEQUENCE</scope>
    <source>
        <strain evidence="2">CGMCC 1.7086</strain>
    </source>
</reference>
<dbReference type="RefSeq" id="WP_188694520.1">
    <property type="nucleotide sequence ID" value="NZ_BMLS01000003.1"/>
</dbReference>
<evidence type="ECO:0000256" key="1">
    <source>
        <dbReference type="SAM" id="Phobius"/>
    </source>
</evidence>
<comment type="caution">
    <text evidence="2">The sequence shown here is derived from an EMBL/GenBank/DDBJ whole genome shotgun (WGS) entry which is preliminary data.</text>
</comment>
<dbReference type="InterPro" id="IPR008621">
    <property type="entry name" value="Cbb3-typ_cyt_oxidase_comp"/>
</dbReference>
<dbReference type="AlphaFoldDB" id="A0A917YXR9"/>
<gene>
    <name evidence="2" type="ORF">GCM10010982_21330</name>
</gene>
<reference evidence="2" key="1">
    <citation type="journal article" date="2014" name="Int. J. Syst. Evol. Microbiol.">
        <title>Complete genome sequence of Corynebacterium casei LMG S-19264T (=DSM 44701T), isolated from a smear-ripened cheese.</title>
        <authorList>
            <consortium name="US DOE Joint Genome Institute (JGI-PGF)"/>
            <person name="Walter F."/>
            <person name="Albersmeier A."/>
            <person name="Kalinowski J."/>
            <person name="Ruckert C."/>
        </authorList>
    </citation>
    <scope>NUCLEOTIDE SEQUENCE</scope>
    <source>
        <strain evidence="2">CGMCC 1.7086</strain>
    </source>
</reference>
<accession>A0A917YXR9</accession>
<proteinExistence type="predicted"/>
<dbReference type="Pfam" id="PF05545">
    <property type="entry name" value="FixQ"/>
    <property type="match status" value="1"/>
</dbReference>